<accession>A0A8H7VRA3</accession>
<keyword evidence="3" id="KW-1185">Reference proteome</keyword>
<feature type="region of interest" description="Disordered" evidence="1">
    <location>
        <begin position="295"/>
        <end position="346"/>
    </location>
</feature>
<gene>
    <name evidence="2" type="ORF">INT45_006574</name>
</gene>
<evidence type="ECO:0000313" key="2">
    <source>
        <dbReference type="EMBL" id="KAG2225878.1"/>
    </source>
</evidence>
<dbReference type="EMBL" id="JAEPRB010000022">
    <property type="protein sequence ID" value="KAG2225878.1"/>
    <property type="molecule type" value="Genomic_DNA"/>
</dbReference>
<proteinExistence type="predicted"/>
<evidence type="ECO:0000313" key="3">
    <source>
        <dbReference type="Proteomes" id="UP000646827"/>
    </source>
</evidence>
<name>A0A8H7VRA3_9FUNG</name>
<evidence type="ECO:0000256" key="1">
    <source>
        <dbReference type="SAM" id="MobiDB-lite"/>
    </source>
</evidence>
<dbReference type="OrthoDB" id="2357632at2759"/>
<protein>
    <submittedName>
        <fullName evidence="2">Uncharacterized protein</fullName>
    </submittedName>
</protein>
<organism evidence="2 3">
    <name type="scientific">Circinella minor</name>
    <dbReference type="NCBI Taxonomy" id="1195481"/>
    <lineage>
        <taxon>Eukaryota</taxon>
        <taxon>Fungi</taxon>
        <taxon>Fungi incertae sedis</taxon>
        <taxon>Mucoromycota</taxon>
        <taxon>Mucoromycotina</taxon>
        <taxon>Mucoromycetes</taxon>
        <taxon>Mucorales</taxon>
        <taxon>Lichtheimiaceae</taxon>
        <taxon>Circinella</taxon>
    </lineage>
</organism>
<sequence length="577" mass="65202">MVIEEEPPGVKIDSNISDIKPTGTVVTTGSHDQQHQNDHHQPNDDVTKLYNELDGLLRVFTSEAQQKFDIDQHVASPPQLQRIRQTMQQVQRFVPVVGLVGTPNAYSLRQTLMRTAIEMLEHYETTCRQRRIRTIPEEENIEQLMVDWHTLSQAYDDKSKEHGILTRLLGDVAQLKKAWRKPDQVESIVTSLLASCEVRPGMYAATIDRQNYAQLGLKRKALGTRQIVFECGRLNRSNQIDAIVDLCHRFSTIFMQNAQHNLAQIENQISLARPSALARKLKRLYDSVFYIPQSSSDNSTNTSNTSNISHSSGENNNNENLHHHNNHQRTTETETTTTKQHRHRVLSQGAATPFRLTSAMTTPSFIWYPTRETAADFPILTMPAPTFVPAPWQWLDLLKPRKPYQSVLFGLIKKRRSSLVTGPAPIATTSTTAIAMKSNNRSNNEDTTEDANSQRAEPPSSLWAPTNTEAIIKEVNYDTPFATMSVDHLCQHLSRVGYQFYEDVTNNARLGYHQDSRVLQGIGQDLVEIYMSLQLESARSSMQKILTVLQQLALLDDRPVTPTTNNSTALRPSISSV</sequence>
<comment type="caution">
    <text evidence="2">The sequence shown here is derived from an EMBL/GenBank/DDBJ whole genome shotgun (WGS) entry which is preliminary data.</text>
</comment>
<feature type="region of interest" description="Disordered" evidence="1">
    <location>
        <begin position="1"/>
        <end position="21"/>
    </location>
</feature>
<reference evidence="2 3" key="1">
    <citation type="submission" date="2020-12" db="EMBL/GenBank/DDBJ databases">
        <title>Metabolic potential, ecology and presence of endohyphal bacteria is reflected in genomic diversity of Mucoromycotina.</title>
        <authorList>
            <person name="Muszewska A."/>
            <person name="Okrasinska A."/>
            <person name="Steczkiewicz K."/>
            <person name="Drgas O."/>
            <person name="Orlowska M."/>
            <person name="Perlinska-Lenart U."/>
            <person name="Aleksandrzak-Piekarczyk T."/>
            <person name="Szatraj K."/>
            <person name="Zielenkiewicz U."/>
            <person name="Pilsyk S."/>
            <person name="Malc E."/>
            <person name="Mieczkowski P."/>
            <person name="Kruszewska J.S."/>
            <person name="Biernat P."/>
            <person name="Pawlowska J."/>
        </authorList>
    </citation>
    <scope>NUCLEOTIDE SEQUENCE [LARGE SCALE GENOMIC DNA]</scope>
    <source>
        <strain evidence="2 3">CBS 142.35</strain>
    </source>
</reference>
<dbReference type="Proteomes" id="UP000646827">
    <property type="component" value="Unassembled WGS sequence"/>
</dbReference>
<feature type="region of interest" description="Disordered" evidence="1">
    <location>
        <begin position="433"/>
        <end position="463"/>
    </location>
</feature>
<dbReference type="AlphaFoldDB" id="A0A8H7VRA3"/>
<feature type="compositionally biased region" description="Low complexity" evidence="1">
    <location>
        <begin position="295"/>
        <end position="319"/>
    </location>
</feature>